<dbReference type="PANTHER" id="PTHR33112:SF12">
    <property type="entry name" value="HETEROKARYON INCOMPATIBILITY DOMAIN-CONTAINING PROTEIN"/>
    <property type="match status" value="1"/>
</dbReference>
<protein>
    <recommendedName>
        <fullName evidence="1">Heterokaryon incompatibility domain-containing protein</fullName>
    </recommendedName>
</protein>
<accession>A0A8J2IIK7</accession>
<evidence type="ECO:0000313" key="3">
    <source>
        <dbReference type="Proteomes" id="UP000693738"/>
    </source>
</evidence>
<gene>
    <name evidence="2" type="ORF">FEQUK3_LOCUS3713</name>
</gene>
<dbReference type="InterPro" id="IPR010730">
    <property type="entry name" value="HET"/>
</dbReference>
<comment type="caution">
    <text evidence="2">The sequence shown here is derived from an EMBL/GenBank/DDBJ whole genome shotgun (WGS) entry which is preliminary data.</text>
</comment>
<proteinExistence type="predicted"/>
<dbReference type="AlphaFoldDB" id="A0A8J2IIK7"/>
<dbReference type="Pfam" id="PF06985">
    <property type="entry name" value="HET"/>
    <property type="match status" value="1"/>
</dbReference>
<sequence length="778" mass="89371">MSEPADSTLHEADTKHLCEKIDFELIGTDCWPRYYPPPEKKKVEVTLQSLQNEAESCESCRQLADLVLYRLQVNTKRHTAGDNLIRLEDAGDISLNVYIQDSVSVQNWSFGFEGISERKIITIELAVGSSRHYGIVLQRAGPGGRVPVTVNPFPADRYEDLPYGYIEFQPPGSWRDDQLRGRFLLNDETIPRDVVPEEGGLVKVPGALHPTFGRPRSLLIDFDILKNWMSICEKHHSICQYDQEPVSIPRFRLIDIKKKCVVQVGESKRPPFATLSYVWGSKPFLRLVTDNVEELEVEGCLQRLELPPTIEDAIAVCEELQIGYLWIDSLCIIQDDESVMLDVVDKMDSVYREGILTIVAASGTDAYSGIPGVRSNTRFLKLSALEIRGVQLIDSVDAKAFRPYTWEANRPAWVGYTPWSQRAWTFQEALVSRRSLFFTSEQVYWSCREGRMSEDTTEHFDMESFEKTEEDRADSQYCPEEYERFAVAFSSRSLTFEADIGRAFQATQNYLEKKWCGFKISWGIPHPTFGSSLMWEWRFDKDRRLRKGTHAVRQHDGTIVKVPFPSWSWMAWTEGAQLKVDWGYGDESRPHSPSFFVFSASELAVIPFVQGDRYKEYMNISPLEKLLSDETGSRRTAVTEDVLPAELHISPSLRHIALSFYTEVATVRYNPSDAISEPPGHSQKTSHEYPFYIKVGHKFYLIYAQDQEQDGLEEIDLVAVFSGVNLRGRKFEGEYKLYCWPVVKKGGLRQRASDFSTTIFLFLWRELPRLRWELVTLI</sequence>
<organism evidence="2 3">
    <name type="scientific">Fusarium equiseti</name>
    <name type="common">Fusarium scirpi</name>
    <dbReference type="NCBI Taxonomy" id="61235"/>
    <lineage>
        <taxon>Eukaryota</taxon>
        <taxon>Fungi</taxon>
        <taxon>Dikarya</taxon>
        <taxon>Ascomycota</taxon>
        <taxon>Pezizomycotina</taxon>
        <taxon>Sordariomycetes</taxon>
        <taxon>Hypocreomycetidae</taxon>
        <taxon>Hypocreales</taxon>
        <taxon>Nectriaceae</taxon>
        <taxon>Fusarium</taxon>
        <taxon>Fusarium incarnatum-equiseti species complex</taxon>
    </lineage>
</organism>
<feature type="domain" description="Heterokaryon incompatibility" evidence="1">
    <location>
        <begin position="272"/>
        <end position="428"/>
    </location>
</feature>
<name>A0A8J2IIK7_FUSEQ</name>
<dbReference type="PANTHER" id="PTHR33112">
    <property type="entry name" value="DOMAIN PROTEIN, PUTATIVE-RELATED"/>
    <property type="match status" value="1"/>
</dbReference>
<evidence type="ECO:0000259" key="1">
    <source>
        <dbReference type="Pfam" id="PF06985"/>
    </source>
</evidence>
<dbReference type="Proteomes" id="UP000693738">
    <property type="component" value="Unassembled WGS sequence"/>
</dbReference>
<dbReference type="EMBL" id="CAJSTJ010000122">
    <property type="protein sequence ID" value="CAG7558000.1"/>
    <property type="molecule type" value="Genomic_DNA"/>
</dbReference>
<reference evidence="2" key="1">
    <citation type="submission" date="2021-05" db="EMBL/GenBank/DDBJ databases">
        <authorList>
            <person name="Khan N."/>
        </authorList>
    </citation>
    <scope>NUCLEOTIDE SEQUENCE</scope>
</reference>
<evidence type="ECO:0000313" key="2">
    <source>
        <dbReference type="EMBL" id="CAG7558000.1"/>
    </source>
</evidence>